<organism evidence="3 4">
    <name type="scientific">Ferrimonas sediminum</name>
    <dbReference type="NCBI Taxonomy" id="718193"/>
    <lineage>
        <taxon>Bacteria</taxon>
        <taxon>Pseudomonadati</taxon>
        <taxon>Pseudomonadota</taxon>
        <taxon>Gammaproteobacteria</taxon>
        <taxon>Alteromonadales</taxon>
        <taxon>Ferrimonadaceae</taxon>
        <taxon>Ferrimonas</taxon>
    </lineage>
</organism>
<protein>
    <submittedName>
        <fullName evidence="3">Nicotinamidase-related amidase</fullName>
    </submittedName>
</protein>
<dbReference type="OrthoDB" id="1157330at2"/>
<evidence type="ECO:0000313" key="4">
    <source>
        <dbReference type="Proteomes" id="UP000199527"/>
    </source>
</evidence>
<sequence length="173" mass="18708">MANTAVIVIDLQNDYFPGGAYPQWQAQQVTERTLGLIERARQQGMPVVLVQHLADVSAGLAPFFNPGTPGAKIHDSVLQAAEDAEVVVKGFADGFEGTNLDEVLQRLGVERILLCGMMTQNCVTHTALSKAAERYRPVVLADCTSSVDERIHQIALNALSIRVPVLSTERALA</sequence>
<dbReference type="Pfam" id="PF00857">
    <property type="entry name" value="Isochorismatase"/>
    <property type="match status" value="1"/>
</dbReference>
<reference evidence="4" key="1">
    <citation type="submission" date="2016-10" db="EMBL/GenBank/DDBJ databases">
        <authorList>
            <person name="Varghese N."/>
            <person name="Submissions S."/>
        </authorList>
    </citation>
    <scope>NUCLEOTIDE SEQUENCE [LARGE SCALE GENOMIC DNA]</scope>
    <source>
        <strain evidence="4">DSM 23317</strain>
    </source>
</reference>
<evidence type="ECO:0000259" key="2">
    <source>
        <dbReference type="Pfam" id="PF00857"/>
    </source>
</evidence>
<dbReference type="AlphaFoldDB" id="A0A1G8SFT7"/>
<dbReference type="InterPro" id="IPR036380">
    <property type="entry name" value="Isochorismatase-like_sf"/>
</dbReference>
<dbReference type="EMBL" id="FNEM01000006">
    <property type="protein sequence ID" value="SDJ28024.1"/>
    <property type="molecule type" value="Genomic_DNA"/>
</dbReference>
<dbReference type="Proteomes" id="UP000199527">
    <property type="component" value="Unassembled WGS sequence"/>
</dbReference>
<proteinExistence type="predicted"/>
<dbReference type="GO" id="GO:0016787">
    <property type="term" value="F:hydrolase activity"/>
    <property type="evidence" value="ECO:0007669"/>
    <property type="project" value="UniProtKB-KW"/>
</dbReference>
<gene>
    <name evidence="3" type="ORF">SAMN04488540_106169</name>
</gene>
<dbReference type="InterPro" id="IPR050272">
    <property type="entry name" value="Isochorismatase-like_hydrls"/>
</dbReference>
<accession>A0A1G8SFT7</accession>
<dbReference type="Gene3D" id="3.40.50.850">
    <property type="entry name" value="Isochorismatase-like"/>
    <property type="match status" value="1"/>
</dbReference>
<dbReference type="SUPFAM" id="SSF52499">
    <property type="entry name" value="Isochorismatase-like hydrolases"/>
    <property type="match status" value="1"/>
</dbReference>
<dbReference type="PANTHER" id="PTHR43540">
    <property type="entry name" value="PEROXYUREIDOACRYLATE/UREIDOACRYLATE AMIDOHYDROLASE-RELATED"/>
    <property type="match status" value="1"/>
</dbReference>
<evidence type="ECO:0000256" key="1">
    <source>
        <dbReference type="ARBA" id="ARBA00022801"/>
    </source>
</evidence>
<dbReference type="RefSeq" id="WP_090365061.1">
    <property type="nucleotide sequence ID" value="NZ_FNEM01000006.1"/>
</dbReference>
<dbReference type="PANTHER" id="PTHR43540:SF15">
    <property type="entry name" value="BLR5631 PROTEIN"/>
    <property type="match status" value="1"/>
</dbReference>
<dbReference type="CDD" id="cd01014">
    <property type="entry name" value="nicotinamidase_related"/>
    <property type="match status" value="1"/>
</dbReference>
<keyword evidence="1" id="KW-0378">Hydrolase</keyword>
<keyword evidence="4" id="KW-1185">Reference proteome</keyword>
<evidence type="ECO:0000313" key="3">
    <source>
        <dbReference type="EMBL" id="SDJ28024.1"/>
    </source>
</evidence>
<name>A0A1G8SFT7_9GAMM</name>
<dbReference type="InterPro" id="IPR000868">
    <property type="entry name" value="Isochorismatase-like_dom"/>
</dbReference>
<feature type="domain" description="Isochorismatase-like" evidence="2">
    <location>
        <begin position="4"/>
        <end position="169"/>
    </location>
</feature>